<evidence type="ECO:0000256" key="1">
    <source>
        <dbReference type="SAM" id="MobiDB-lite"/>
    </source>
</evidence>
<evidence type="ECO:0000256" key="2">
    <source>
        <dbReference type="SAM" id="Phobius"/>
    </source>
</evidence>
<dbReference type="EMBL" id="BDSP01000273">
    <property type="protein sequence ID" value="GAX28345.1"/>
    <property type="molecule type" value="Genomic_DNA"/>
</dbReference>
<keyword evidence="2" id="KW-1133">Transmembrane helix</keyword>
<sequence>MMQDVDSDSDADSDVRAHYIELVKSFYIDDFADEFEISGQKISISDYGNSNILVKAESNDVFLAHRALDFFWKASVPCVCACVACLAYCKFYKPKKKTNREESVRKQDCLRKRNEALFSRSSKGSRKEDSKKGSSKKQMVDDSLSGNLLAPELVAEKSDHFMPADILVHGSVANLPFRENVQPPITADALGDELVKTAQSFRKIIENSGMGGSEEMVSTLSWQAAMTLKQTAAICHATSIAETRGYIFQTQQSRLDREISARQHKELLASIREDKLWPQKLAESRRECFATLRVASLRSFALILSFKPFLITTGLLIKWKFHSIGDLVSELTNFFTSCPQGSNTFSSAISYSLHPSYFVLSFVDAYMNGASCMAANLASVSYVLVYCSAASFVARLLGLPSVSTTLVLCLLSFSDNFLSTEILVFLASVSAASLATAVYIMIQFWRSRRMMIDGKQNKSKQQVNESLVHFYRLADVIQVCPILIAVGLFAKETLRLPALEIFS</sequence>
<feature type="transmembrane region" description="Helical" evidence="2">
    <location>
        <begin position="466"/>
        <end position="490"/>
    </location>
</feature>
<dbReference type="AlphaFoldDB" id="A0A1Z5KQG2"/>
<reference evidence="3 4" key="1">
    <citation type="journal article" date="2015" name="Plant Cell">
        <title>Oil accumulation by the oleaginous diatom Fistulifera solaris as revealed by the genome and transcriptome.</title>
        <authorList>
            <person name="Tanaka T."/>
            <person name="Maeda Y."/>
            <person name="Veluchamy A."/>
            <person name="Tanaka M."/>
            <person name="Abida H."/>
            <person name="Marechal E."/>
            <person name="Bowler C."/>
            <person name="Muto M."/>
            <person name="Sunaga Y."/>
            <person name="Tanaka M."/>
            <person name="Yoshino T."/>
            <person name="Taniguchi T."/>
            <person name="Fukuda Y."/>
            <person name="Nemoto M."/>
            <person name="Matsumoto M."/>
            <person name="Wong P.S."/>
            <person name="Aburatani S."/>
            <person name="Fujibuchi W."/>
        </authorList>
    </citation>
    <scope>NUCLEOTIDE SEQUENCE [LARGE SCALE GENOMIC DNA]</scope>
    <source>
        <strain evidence="3 4">JPCC DA0580</strain>
    </source>
</reference>
<keyword evidence="4" id="KW-1185">Reference proteome</keyword>
<evidence type="ECO:0000313" key="3">
    <source>
        <dbReference type="EMBL" id="GAX28345.1"/>
    </source>
</evidence>
<feature type="transmembrane region" description="Helical" evidence="2">
    <location>
        <begin position="70"/>
        <end position="89"/>
    </location>
</feature>
<accession>A0A1Z5KQG2</accession>
<feature type="transmembrane region" description="Helical" evidence="2">
    <location>
        <begin position="365"/>
        <end position="385"/>
    </location>
</feature>
<evidence type="ECO:0000313" key="4">
    <source>
        <dbReference type="Proteomes" id="UP000198406"/>
    </source>
</evidence>
<comment type="caution">
    <text evidence="3">The sequence shown here is derived from an EMBL/GenBank/DDBJ whole genome shotgun (WGS) entry which is preliminary data.</text>
</comment>
<name>A0A1Z5KQG2_FISSO</name>
<keyword evidence="2" id="KW-0812">Transmembrane</keyword>
<dbReference type="InParanoid" id="A0A1Z5KQG2"/>
<feature type="transmembrane region" description="Helical" evidence="2">
    <location>
        <begin position="425"/>
        <end position="445"/>
    </location>
</feature>
<feature type="transmembrane region" description="Helical" evidence="2">
    <location>
        <begin position="392"/>
        <end position="413"/>
    </location>
</feature>
<feature type="transmembrane region" description="Helical" evidence="2">
    <location>
        <begin position="295"/>
        <end position="317"/>
    </location>
</feature>
<feature type="region of interest" description="Disordered" evidence="1">
    <location>
        <begin position="119"/>
        <end position="142"/>
    </location>
</feature>
<protein>
    <submittedName>
        <fullName evidence="3">Uncharacterized protein</fullName>
    </submittedName>
</protein>
<dbReference type="Proteomes" id="UP000198406">
    <property type="component" value="Unassembled WGS sequence"/>
</dbReference>
<organism evidence="3 4">
    <name type="scientific">Fistulifera solaris</name>
    <name type="common">Oleaginous diatom</name>
    <dbReference type="NCBI Taxonomy" id="1519565"/>
    <lineage>
        <taxon>Eukaryota</taxon>
        <taxon>Sar</taxon>
        <taxon>Stramenopiles</taxon>
        <taxon>Ochrophyta</taxon>
        <taxon>Bacillariophyta</taxon>
        <taxon>Bacillariophyceae</taxon>
        <taxon>Bacillariophycidae</taxon>
        <taxon>Naviculales</taxon>
        <taxon>Naviculaceae</taxon>
        <taxon>Fistulifera</taxon>
    </lineage>
</organism>
<gene>
    <name evidence="3" type="ORF">FisN_4Hh007</name>
</gene>
<proteinExistence type="predicted"/>
<keyword evidence="2" id="KW-0472">Membrane</keyword>